<comment type="similarity">
    <text evidence="1">Belongs to the peptidase S51 family.</text>
</comment>
<dbReference type="PANTHER" id="PTHR20842">
    <property type="entry name" value="PROTEASE S51 ALPHA-ASPARTYL DIPEPTIDASE"/>
    <property type="match status" value="1"/>
</dbReference>
<dbReference type="InterPro" id="IPR005320">
    <property type="entry name" value="Peptidase_S51"/>
</dbReference>
<evidence type="ECO:0000313" key="5">
    <source>
        <dbReference type="EMBL" id="PJE78653.1"/>
    </source>
</evidence>
<dbReference type="GO" id="GO:0006508">
    <property type="term" value="P:proteolysis"/>
    <property type="evidence" value="ECO:0007669"/>
    <property type="project" value="UniProtKB-KW"/>
</dbReference>
<name>A0A2H9T610_9ZZZZ</name>
<evidence type="ECO:0000256" key="4">
    <source>
        <dbReference type="ARBA" id="ARBA00022825"/>
    </source>
</evidence>
<dbReference type="GO" id="GO:0016805">
    <property type="term" value="F:dipeptidase activity"/>
    <property type="evidence" value="ECO:0007669"/>
    <property type="project" value="UniProtKB-KW"/>
</dbReference>
<dbReference type="EMBL" id="NSIT01000146">
    <property type="protein sequence ID" value="PJE78653.1"/>
    <property type="molecule type" value="Genomic_DNA"/>
</dbReference>
<keyword evidence="5" id="KW-0224">Dipeptidase</keyword>
<organism evidence="5">
    <name type="scientific">invertebrate metagenome</name>
    <dbReference type="NCBI Taxonomy" id="1711999"/>
    <lineage>
        <taxon>unclassified sequences</taxon>
        <taxon>metagenomes</taxon>
        <taxon>organismal metagenomes</taxon>
    </lineage>
</organism>
<comment type="caution">
    <text evidence="5">The sequence shown here is derived from an EMBL/GenBank/DDBJ whole genome shotgun (WGS) entry which is preliminary data.</text>
</comment>
<protein>
    <submittedName>
        <fullName evidence="5">Peptidase E</fullName>
        <ecNumber evidence="5">3.4.13.21</ecNumber>
    </submittedName>
</protein>
<evidence type="ECO:0000256" key="3">
    <source>
        <dbReference type="ARBA" id="ARBA00022801"/>
    </source>
</evidence>
<dbReference type="GO" id="GO:0008236">
    <property type="term" value="F:serine-type peptidase activity"/>
    <property type="evidence" value="ECO:0007669"/>
    <property type="project" value="UniProtKB-KW"/>
</dbReference>
<dbReference type="AlphaFoldDB" id="A0A2H9T610"/>
<keyword evidence="2" id="KW-0645">Protease</keyword>
<dbReference type="NCBIfam" id="NF003642">
    <property type="entry name" value="PRK05282.1"/>
    <property type="match status" value="1"/>
</dbReference>
<sequence>MDLLLISNGKMPGKGMLEYALDAIKAQVQKTGVKRYLLIPYAVVSSSYDTRVKSLQNTMAKAGCEVVGIHQFDDPVKAIEEAEGIMVSGGNTWVLNKMLHDNNLITPIRKAVLNRNIPYIGWSAGSNIACPSIRTTNDMPIVSSAIIDALALTSLQINPHYIDATISGHMGETRDDRINEFMVVNPSEKVTAIPEGTWIHQTETETTYHSFSSKPMKVFQFGHETQILEDKSDLSFLL</sequence>
<dbReference type="Gene3D" id="3.40.50.880">
    <property type="match status" value="1"/>
</dbReference>
<dbReference type="EC" id="3.4.13.21" evidence="5"/>
<proteinExistence type="inferred from homology"/>
<dbReference type="PANTHER" id="PTHR20842:SF0">
    <property type="entry name" value="ALPHA-ASPARTYL DIPEPTIDASE"/>
    <property type="match status" value="1"/>
</dbReference>
<evidence type="ECO:0000256" key="2">
    <source>
        <dbReference type="ARBA" id="ARBA00022670"/>
    </source>
</evidence>
<reference evidence="5" key="1">
    <citation type="journal article" date="2017" name="Appl. Environ. Microbiol.">
        <title>Molecular characterization of an Endozoicomonas-like organism causing infection in king scallop Pecten maximus L.</title>
        <authorList>
            <person name="Cano I."/>
            <person name="van Aerle R."/>
            <person name="Ross S."/>
            <person name="Verner-Jeffreys D.W."/>
            <person name="Paley R.K."/>
            <person name="Rimmer G."/>
            <person name="Ryder D."/>
            <person name="Hooper P."/>
            <person name="Stone D."/>
            <person name="Feist S.W."/>
        </authorList>
    </citation>
    <scope>NUCLEOTIDE SEQUENCE</scope>
</reference>
<keyword evidence="4" id="KW-0720">Serine protease</keyword>
<dbReference type="InterPro" id="IPR029062">
    <property type="entry name" value="Class_I_gatase-like"/>
</dbReference>
<accession>A0A2H9T610</accession>
<gene>
    <name evidence="5" type="primary">pepE_2</name>
    <name evidence="5" type="ORF">CI610_02409</name>
</gene>
<dbReference type="CDD" id="cd03146">
    <property type="entry name" value="GAT1_Peptidase_E"/>
    <property type="match status" value="1"/>
</dbReference>
<keyword evidence="3 5" id="KW-0378">Hydrolase</keyword>
<evidence type="ECO:0000256" key="1">
    <source>
        <dbReference type="ARBA" id="ARBA00006534"/>
    </source>
</evidence>
<dbReference type="SUPFAM" id="SSF52317">
    <property type="entry name" value="Class I glutamine amidotransferase-like"/>
    <property type="match status" value="1"/>
</dbReference>
<dbReference type="Pfam" id="PF03575">
    <property type="entry name" value="Peptidase_S51"/>
    <property type="match status" value="1"/>
</dbReference>